<gene>
    <name evidence="1" type="ORF">LTS18_012635</name>
</gene>
<accession>A0ACC3DJ72</accession>
<name>A0ACC3DJ72_9PEZI</name>
<comment type="caution">
    <text evidence="1">The sequence shown here is derived from an EMBL/GenBank/DDBJ whole genome shotgun (WGS) entry which is preliminary data.</text>
</comment>
<sequence length="183" mass="20374">MTATPAMEPKTVGSYPNTGIDVLVIGTGLAGLTAAIESIRKGHNVRVLERNADINTAGDMYFMGLSATRFFRHWPELQKEYDAISLHDAWIETFKHSGEQVIPPKKVSDRLRAQGLDPNTPPGTFQMRPLVYKMFVNQVERLGVNVEFNSRVVDYFEDEERGKAGVVTDSGKRYEADVVIAAD</sequence>
<organism evidence="1 2">
    <name type="scientific">Coniosporium uncinatum</name>
    <dbReference type="NCBI Taxonomy" id="93489"/>
    <lineage>
        <taxon>Eukaryota</taxon>
        <taxon>Fungi</taxon>
        <taxon>Dikarya</taxon>
        <taxon>Ascomycota</taxon>
        <taxon>Pezizomycotina</taxon>
        <taxon>Dothideomycetes</taxon>
        <taxon>Dothideomycetes incertae sedis</taxon>
        <taxon>Coniosporium</taxon>
    </lineage>
</organism>
<proteinExistence type="predicted"/>
<protein>
    <submittedName>
        <fullName evidence="1">Uncharacterized protein</fullName>
    </submittedName>
</protein>
<evidence type="ECO:0000313" key="1">
    <source>
        <dbReference type="EMBL" id="KAK3076579.1"/>
    </source>
</evidence>
<evidence type="ECO:0000313" key="2">
    <source>
        <dbReference type="Proteomes" id="UP001186974"/>
    </source>
</evidence>
<dbReference type="Proteomes" id="UP001186974">
    <property type="component" value="Unassembled WGS sequence"/>
</dbReference>
<keyword evidence="2" id="KW-1185">Reference proteome</keyword>
<feature type="non-terminal residue" evidence="1">
    <location>
        <position position="183"/>
    </location>
</feature>
<reference evidence="1" key="1">
    <citation type="submission" date="2024-09" db="EMBL/GenBank/DDBJ databases">
        <title>Black Yeasts Isolated from many extreme environments.</title>
        <authorList>
            <person name="Coleine C."/>
            <person name="Stajich J.E."/>
            <person name="Selbmann L."/>
        </authorList>
    </citation>
    <scope>NUCLEOTIDE SEQUENCE</scope>
    <source>
        <strain evidence="1">CCFEE 5737</strain>
    </source>
</reference>
<dbReference type="EMBL" id="JAWDJW010003814">
    <property type="protein sequence ID" value="KAK3076579.1"/>
    <property type="molecule type" value="Genomic_DNA"/>
</dbReference>